<evidence type="ECO:0000259" key="1">
    <source>
        <dbReference type="PROSITE" id="PS51766"/>
    </source>
</evidence>
<dbReference type="OrthoDB" id="2937667at2"/>
<dbReference type="PROSITE" id="PS00018">
    <property type="entry name" value="EF_HAND_1"/>
    <property type="match status" value="1"/>
</dbReference>
<evidence type="ECO:0000313" key="3">
    <source>
        <dbReference type="Proteomes" id="UP000252731"/>
    </source>
</evidence>
<dbReference type="Pfam" id="PF00404">
    <property type="entry name" value="Dockerin_1"/>
    <property type="match status" value="1"/>
</dbReference>
<dbReference type="InterPro" id="IPR018247">
    <property type="entry name" value="EF_Hand_1_Ca_BS"/>
</dbReference>
<accession>A0A366JP66</accession>
<dbReference type="EMBL" id="QNSF01000015">
    <property type="protein sequence ID" value="RBP88256.1"/>
    <property type="molecule type" value="Genomic_DNA"/>
</dbReference>
<dbReference type="Gene3D" id="2.60.40.4130">
    <property type="match status" value="1"/>
</dbReference>
<dbReference type="InterPro" id="IPR016134">
    <property type="entry name" value="Dockerin_dom"/>
</dbReference>
<feature type="domain" description="Dockerin" evidence="1">
    <location>
        <begin position="136"/>
        <end position="197"/>
    </location>
</feature>
<evidence type="ECO:0000313" key="2">
    <source>
        <dbReference type="EMBL" id="RBP88256.1"/>
    </source>
</evidence>
<reference evidence="2 3" key="1">
    <citation type="submission" date="2018-06" db="EMBL/GenBank/DDBJ databases">
        <title>Freshwater and sediment microbial communities from various areas in North America, analyzing microbe dynamics in response to fracking.</title>
        <authorList>
            <person name="Lamendella R."/>
        </authorList>
    </citation>
    <scope>NUCLEOTIDE SEQUENCE [LARGE SCALE GENOMIC DNA]</scope>
    <source>
        <strain evidence="2 3">14_TX</strain>
    </source>
</reference>
<dbReference type="InterPro" id="IPR036439">
    <property type="entry name" value="Dockerin_dom_sf"/>
</dbReference>
<dbReference type="InterPro" id="IPR002105">
    <property type="entry name" value="Dockerin_1_rpt"/>
</dbReference>
<dbReference type="CDD" id="cd14254">
    <property type="entry name" value="Dockerin_II"/>
    <property type="match status" value="1"/>
</dbReference>
<keyword evidence="3" id="KW-1185">Reference proteome</keyword>
<sequence length="226" mass="25017">MSFAPSAFKYKKTSNSNPVNIRVFKDKSFTILAGHSVVNGNILPEAFYKENGQLDYSIDYSKLGAKVYAKVADGNTYEASEIFANGYFTIDNLPLSEKEYEIYVKVPGHLTSKLTTKLVQNVDGELAGVRLLAKMDKNAAGDVNGDMMVDIQDAIISVFSYGKENAGVNKGDVNQDGKVDETDLRFIEKNFLEKGPDAKESKKPKEKHGKVTLEKLFRSIGLELIE</sequence>
<comment type="caution">
    <text evidence="2">The sequence shown here is derived from an EMBL/GenBank/DDBJ whole genome shotgun (WGS) entry which is preliminary data.</text>
</comment>
<dbReference type="SUPFAM" id="SSF63446">
    <property type="entry name" value="Type I dockerin domain"/>
    <property type="match status" value="1"/>
</dbReference>
<organism evidence="2 3">
    <name type="scientific">Cytobacillus firmus</name>
    <name type="common">Bacillus firmus</name>
    <dbReference type="NCBI Taxonomy" id="1399"/>
    <lineage>
        <taxon>Bacteria</taxon>
        <taxon>Bacillati</taxon>
        <taxon>Bacillota</taxon>
        <taxon>Bacilli</taxon>
        <taxon>Bacillales</taxon>
        <taxon>Bacillaceae</taxon>
        <taxon>Cytobacillus</taxon>
    </lineage>
</organism>
<proteinExistence type="predicted"/>
<dbReference type="AlphaFoldDB" id="A0A366JP66"/>
<protein>
    <recommendedName>
        <fullName evidence="1">Dockerin domain-containing protein</fullName>
    </recommendedName>
</protein>
<dbReference type="GO" id="GO:0004553">
    <property type="term" value="F:hydrolase activity, hydrolyzing O-glycosyl compounds"/>
    <property type="evidence" value="ECO:0007669"/>
    <property type="project" value="InterPro"/>
</dbReference>
<dbReference type="PROSITE" id="PS51766">
    <property type="entry name" value="DOCKERIN"/>
    <property type="match status" value="1"/>
</dbReference>
<dbReference type="GO" id="GO:0000272">
    <property type="term" value="P:polysaccharide catabolic process"/>
    <property type="evidence" value="ECO:0007669"/>
    <property type="project" value="InterPro"/>
</dbReference>
<dbReference type="RefSeq" id="WP_113884957.1">
    <property type="nucleotide sequence ID" value="NZ_QNSF01000015.1"/>
</dbReference>
<name>A0A366JP66_CYTFI</name>
<gene>
    <name evidence="2" type="ORF">DFO70_11525</name>
</gene>
<dbReference type="Proteomes" id="UP000252731">
    <property type="component" value="Unassembled WGS sequence"/>
</dbReference>